<protein>
    <submittedName>
        <fullName evidence="4">Alpha/beta hydrolase</fullName>
    </submittedName>
</protein>
<dbReference type="EMBL" id="JAMPKM010000001">
    <property type="protein sequence ID" value="MEP0815881.1"/>
    <property type="molecule type" value="Genomic_DNA"/>
</dbReference>
<keyword evidence="2 4" id="KW-0378">Hydrolase</keyword>
<accession>A0ABV0J289</accession>
<evidence type="ECO:0000256" key="2">
    <source>
        <dbReference type="ARBA" id="ARBA00022801"/>
    </source>
</evidence>
<dbReference type="RefSeq" id="WP_190431447.1">
    <property type="nucleotide sequence ID" value="NZ_JAMPKM010000001.1"/>
</dbReference>
<gene>
    <name evidence="4" type="ORF">NC998_02095</name>
</gene>
<dbReference type="Proteomes" id="UP001464891">
    <property type="component" value="Unassembled WGS sequence"/>
</dbReference>
<dbReference type="SUPFAM" id="SSF53474">
    <property type="entry name" value="alpha/beta-Hydrolases"/>
    <property type="match status" value="1"/>
</dbReference>
<dbReference type="PANTHER" id="PTHR10655:SF17">
    <property type="entry name" value="LYSOPHOSPHOLIPASE-LIKE PROTEIN 1"/>
    <property type="match status" value="1"/>
</dbReference>
<organism evidence="4 5">
    <name type="scientific">Trichocoleus desertorum GB2-A4</name>
    <dbReference type="NCBI Taxonomy" id="2933944"/>
    <lineage>
        <taxon>Bacteria</taxon>
        <taxon>Bacillati</taxon>
        <taxon>Cyanobacteriota</taxon>
        <taxon>Cyanophyceae</taxon>
        <taxon>Leptolyngbyales</taxon>
        <taxon>Trichocoleusaceae</taxon>
        <taxon>Trichocoleus</taxon>
    </lineage>
</organism>
<proteinExistence type="inferred from homology"/>
<dbReference type="Gene3D" id="3.40.50.1820">
    <property type="entry name" value="alpha/beta hydrolase"/>
    <property type="match status" value="1"/>
</dbReference>
<evidence type="ECO:0000256" key="1">
    <source>
        <dbReference type="ARBA" id="ARBA00006499"/>
    </source>
</evidence>
<name>A0ABV0J289_9CYAN</name>
<reference evidence="4 5" key="1">
    <citation type="submission" date="2022-04" db="EMBL/GenBank/DDBJ databases">
        <title>Positive selection, recombination, and allopatry shape intraspecific diversity of widespread and dominant cyanobacteria.</title>
        <authorList>
            <person name="Wei J."/>
            <person name="Shu W."/>
            <person name="Hu C."/>
        </authorList>
    </citation>
    <scope>NUCLEOTIDE SEQUENCE [LARGE SCALE GENOMIC DNA]</scope>
    <source>
        <strain evidence="4 5">GB2-A4</strain>
    </source>
</reference>
<dbReference type="InterPro" id="IPR003140">
    <property type="entry name" value="PLipase/COase/thioEstase"/>
</dbReference>
<dbReference type="PANTHER" id="PTHR10655">
    <property type="entry name" value="LYSOPHOSPHOLIPASE-RELATED"/>
    <property type="match status" value="1"/>
</dbReference>
<evidence type="ECO:0000259" key="3">
    <source>
        <dbReference type="Pfam" id="PF02230"/>
    </source>
</evidence>
<evidence type="ECO:0000313" key="5">
    <source>
        <dbReference type="Proteomes" id="UP001464891"/>
    </source>
</evidence>
<dbReference type="GO" id="GO:0016787">
    <property type="term" value="F:hydrolase activity"/>
    <property type="evidence" value="ECO:0007669"/>
    <property type="project" value="UniProtKB-KW"/>
</dbReference>
<dbReference type="InterPro" id="IPR029058">
    <property type="entry name" value="AB_hydrolase_fold"/>
</dbReference>
<dbReference type="InterPro" id="IPR050565">
    <property type="entry name" value="LYPA1-2/EST-like"/>
</dbReference>
<feature type="domain" description="Phospholipase/carboxylesterase/thioesterase" evidence="3">
    <location>
        <begin position="14"/>
        <end position="206"/>
    </location>
</feature>
<comment type="similarity">
    <text evidence="1">Belongs to the AB hydrolase superfamily. AB hydrolase 2 family.</text>
</comment>
<sequence length="221" mass="23824">MSLQAISIPPATGQAPEGLIVVLHGWGANAQDVASLLPLLSLSNCQFLCPDGPLPHPYNPPSGRMWYSFGQTPTFPVADGTGLEESRQLLTDWLQSLEGQTGVPLSRTVLAGFSQGGAMTLDVGLNLSLAGLVSLSGYWHQSSQPKSDAFPPVFMAHGLQDNVVPLSAARDARDRLLALGVSVQYQEFQMGHDVRPEVLQLMRTFVLQVLSQNRAKTSYKV</sequence>
<keyword evidence="5" id="KW-1185">Reference proteome</keyword>
<evidence type="ECO:0000313" key="4">
    <source>
        <dbReference type="EMBL" id="MEP0815881.1"/>
    </source>
</evidence>
<comment type="caution">
    <text evidence="4">The sequence shown here is derived from an EMBL/GenBank/DDBJ whole genome shotgun (WGS) entry which is preliminary data.</text>
</comment>
<dbReference type="Pfam" id="PF02230">
    <property type="entry name" value="Abhydrolase_2"/>
    <property type="match status" value="1"/>
</dbReference>